<feature type="compositionally biased region" description="Basic and acidic residues" evidence="1">
    <location>
        <begin position="34"/>
        <end position="46"/>
    </location>
</feature>
<dbReference type="GO" id="GO:0140580">
    <property type="term" value="F:mitochondrion autophagosome adaptor activity"/>
    <property type="evidence" value="ECO:0007669"/>
    <property type="project" value="InterPro"/>
</dbReference>
<feature type="compositionally biased region" description="Basic residues" evidence="1">
    <location>
        <begin position="88"/>
        <end position="103"/>
    </location>
</feature>
<dbReference type="RefSeq" id="XP_064672639.1">
    <property type="nucleotide sequence ID" value="XM_064814574.1"/>
</dbReference>
<dbReference type="GeneID" id="89938699"/>
<dbReference type="InterPro" id="IPR013898">
    <property type="entry name" value="Atg43"/>
</dbReference>
<dbReference type="Proteomes" id="UP001302812">
    <property type="component" value="Unassembled WGS sequence"/>
</dbReference>
<feature type="region of interest" description="Disordered" evidence="1">
    <location>
        <begin position="1"/>
        <end position="111"/>
    </location>
</feature>
<sequence length="162" mass="18791">MSSSIPLQVAETIQTAHLQRDPSPQHDLNPSTAADKREPVHLEPVAHHHHHHHTYDGGIDEDEGEGEGEGEGTELEEEEEDEDLYQRSRIRPHQRRGGRRQPGQHHLPPMPDLRFEQSYLHSIRNADTWWKVGWITVRDQVRLSWQSKTRNIFSLEGYCFAS</sequence>
<dbReference type="GO" id="GO:0000423">
    <property type="term" value="P:mitophagy"/>
    <property type="evidence" value="ECO:0007669"/>
    <property type="project" value="InterPro"/>
</dbReference>
<feature type="compositionally biased region" description="Polar residues" evidence="1">
    <location>
        <begin position="1"/>
        <end position="17"/>
    </location>
</feature>
<feature type="compositionally biased region" description="Acidic residues" evidence="1">
    <location>
        <begin position="58"/>
        <end position="83"/>
    </location>
</feature>
<reference evidence="2" key="2">
    <citation type="submission" date="2023-05" db="EMBL/GenBank/DDBJ databases">
        <authorList>
            <consortium name="Lawrence Berkeley National Laboratory"/>
            <person name="Steindorff A."/>
            <person name="Hensen N."/>
            <person name="Bonometti L."/>
            <person name="Westerberg I."/>
            <person name="Brannstrom I.O."/>
            <person name="Guillou S."/>
            <person name="Cros-Aarteil S."/>
            <person name="Calhoun S."/>
            <person name="Haridas S."/>
            <person name="Kuo A."/>
            <person name="Mondo S."/>
            <person name="Pangilinan J."/>
            <person name="Riley R."/>
            <person name="Labutti K."/>
            <person name="Andreopoulos B."/>
            <person name="Lipzen A."/>
            <person name="Chen C."/>
            <person name="Yanf M."/>
            <person name="Daum C."/>
            <person name="Ng V."/>
            <person name="Clum A."/>
            <person name="Ohm R."/>
            <person name="Martin F."/>
            <person name="Silar P."/>
            <person name="Natvig D."/>
            <person name="Lalanne C."/>
            <person name="Gautier V."/>
            <person name="Ament-Velasquez S.L."/>
            <person name="Kruys A."/>
            <person name="Hutchinson M.I."/>
            <person name="Powell A.J."/>
            <person name="Barry K."/>
            <person name="Miller A.N."/>
            <person name="Grigoriev I.V."/>
            <person name="Debuchy R."/>
            <person name="Gladieux P."/>
            <person name="Thoren M.H."/>
            <person name="Johannesson H."/>
        </authorList>
    </citation>
    <scope>NUCLEOTIDE SEQUENCE</scope>
    <source>
        <strain evidence="2">CBS 508.74</strain>
    </source>
</reference>
<comment type="caution">
    <text evidence="2">The sequence shown here is derived from an EMBL/GenBank/DDBJ whole genome shotgun (WGS) entry which is preliminary data.</text>
</comment>
<keyword evidence="3" id="KW-1185">Reference proteome</keyword>
<evidence type="ECO:0000313" key="2">
    <source>
        <dbReference type="EMBL" id="KAK4115069.1"/>
    </source>
</evidence>
<evidence type="ECO:0000313" key="3">
    <source>
        <dbReference type="Proteomes" id="UP001302812"/>
    </source>
</evidence>
<dbReference type="Pfam" id="PF08589">
    <property type="entry name" value="ATG43"/>
    <property type="match status" value="1"/>
</dbReference>
<dbReference type="PANTHER" id="PTHR38699:SF1">
    <property type="entry name" value="MITOPHAGY RECEPTOR ATG43"/>
    <property type="match status" value="1"/>
</dbReference>
<gene>
    <name evidence="2" type="ORF">N656DRAFT_776138</name>
</gene>
<protein>
    <submittedName>
        <fullName evidence="2">DUF1770-domain-containing protein</fullName>
    </submittedName>
</protein>
<dbReference type="PANTHER" id="PTHR38699">
    <property type="entry name" value="CHROMOSOME 1, WHOLE GENOME SHOTGUN SEQUENCE"/>
    <property type="match status" value="1"/>
</dbReference>
<reference evidence="2" key="1">
    <citation type="journal article" date="2023" name="Mol. Phylogenet. Evol.">
        <title>Genome-scale phylogeny and comparative genomics of the fungal order Sordariales.</title>
        <authorList>
            <person name="Hensen N."/>
            <person name="Bonometti L."/>
            <person name="Westerberg I."/>
            <person name="Brannstrom I.O."/>
            <person name="Guillou S."/>
            <person name="Cros-Aarteil S."/>
            <person name="Calhoun S."/>
            <person name="Haridas S."/>
            <person name="Kuo A."/>
            <person name="Mondo S."/>
            <person name="Pangilinan J."/>
            <person name="Riley R."/>
            <person name="LaButti K."/>
            <person name="Andreopoulos B."/>
            <person name="Lipzen A."/>
            <person name="Chen C."/>
            <person name="Yan M."/>
            <person name="Daum C."/>
            <person name="Ng V."/>
            <person name="Clum A."/>
            <person name="Steindorff A."/>
            <person name="Ohm R.A."/>
            <person name="Martin F."/>
            <person name="Silar P."/>
            <person name="Natvig D.O."/>
            <person name="Lalanne C."/>
            <person name="Gautier V."/>
            <person name="Ament-Velasquez S.L."/>
            <person name="Kruys A."/>
            <person name="Hutchinson M.I."/>
            <person name="Powell A.J."/>
            <person name="Barry K."/>
            <person name="Miller A.N."/>
            <person name="Grigoriev I.V."/>
            <person name="Debuchy R."/>
            <person name="Gladieux P."/>
            <person name="Hiltunen Thoren M."/>
            <person name="Johannesson H."/>
        </authorList>
    </citation>
    <scope>NUCLEOTIDE SEQUENCE</scope>
    <source>
        <strain evidence="2">CBS 508.74</strain>
    </source>
</reference>
<organism evidence="2 3">
    <name type="scientific">Canariomyces notabilis</name>
    <dbReference type="NCBI Taxonomy" id="2074819"/>
    <lineage>
        <taxon>Eukaryota</taxon>
        <taxon>Fungi</taxon>
        <taxon>Dikarya</taxon>
        <taxon>Ascomycota</taxon>
        <taxon>Pezizomycotina</taxon>
        <taxon>Sordariomycetes</taxon>
        <taxon>Sordariomycetidae</taxon>
        <taxon>Sordariales</taxon>
        <taxon>Chaetomiaceae</taxon>
        <taxon>Canariomyces</taxon>
    </lineage>
</organism>
<accession>A0AAN6TIK3</accession>
<evidence type="ECO:0000256" key="1">
    <source>
        <dbReference type="SAM" id="MobiDB-lite"/>
    </source>
</evidence>
<dbReference type="AlphaFoldDB" id="A0AAN6TIK3"/>
<proteinExistence type="predicted"/>
<name>A0AAN6TIK3_9PEZI</name>
<dbReference type="EMBL" id="MU853335">
    <property type="protein sequence ID" value="KAK4115069.1"/>
    <property type="molecule type" value="Genomic_DNA"/>
</dbReference>